<evidence type="ECO:0000256" key="1">
    <source>
        <dbReference type="SAM" id="MobiDB-lite"/>
    </source>
</evidence>
<organism evidence="2 3">
    <name type="scientific">Verticillium longisporum</name>
    <name type="common">Verticillium dahliae var. longisporum</name>
    <dbReference type="NCBI Taxonomy" id="100787"/>
    <lineage>
        <taxon>Eukaryota</taxon>
        <taxon>Fungi</taxon>
        <taxon>Dikarya</taxon>
        <taxon>Ascomycota</taxon>
        <taxon>Pezizomycotina</taxon>
        <taxon>Sordariomycetes</taxon>
        <taxon>Hypocreomycetidae</taxon>
        <taxon>Glomerellales</taxon>
        <taxon>Plectosphaerellaceae</taxon>
        <taxon>Verticillium</taxon>
    </lineage>
</organism>
<gene>
    <name evidence="2" type="ORF">BN1708_002565</name>
</gene>
<feature type="region of interest" description="Disordered" evidence="1">
    <location>
        <begin position="86"/>
        <end position="116"/>
    </location>
</feature>
<name>A0A0G4KTS4_VERLO</name>
<dbReference type="STRING" id="100787.A0A0G4KTS4"/>
<feature type="compositionally biased region" description="Basic and acidic residues" evidence="1">
    <location>
        <begin position="93"/>
        <end position="103"/>
    </location>
</feature>
<dbReference type="Proteomes" id="UP000044602">
    <property type="component" value="Unassembled WGS sequence"/>
</dbReference>
<proteinExistence type="predicted"/>
<protein>
    <submittedName>
        <fullName evidence="2">Uncharacterized protein</fullName>
    </submittedName>
</protein>
<reference evidence="2 3" key="1">
    <citation type="submission" date="2015-05" db="EMBL/GenBank/DDBJ databases">
        <authorList>
            <person name="Wang D.B."/>
            <person name="Wang M."/>
        </authorList>
    </citation>
    <scope>NUCLEOTIDE SEQUENCE [LARGE SCALE GENOMIC DNA]</scope>
    <source>
        <strain evidence="2">VL1</strain>
    </source>
</reference>
<accession>A0A0G4KTS4</accession>
<evidence type="ECO:0000313" key="2">
    <source>
        <dbReference type="EMBL" id="CRK13209.1"/>
    </source>
</evidence>
<sequence length="594" mass="65767">MEIRHNGYQDLLESIEQSHASFMDRLRHVHSHLAERTVTPDQTATLGAFDLPVPNLALWSTSGGFHGMNPIQSAPTVTPAEVQQFQRRKAKRRPQETDSERQSLLEPLPCHSSPCREERRVSGLAIRPQFVFAIPTLMQNLQQQQQQQQIHAQRRSPVLVSEALEQFHQLRQQWTTEHALITCLGTSNLVPDPAQLIGSAKGERKLYTDMQNFQRSQDVLENDGIMLQHHETDDGAFDTSIGTMTCEYINQIQSDDTQPFSTRDNKSDVFSGPELIERLRLDQQSGNLLPLPLVVAMADIVATYAGYCSMTASIVLILAVMNGNDSCFSKQMNLADNNDNMVFASPSASSNDYFYEVDDNTATMDGHGAWAASGAGLPVHDFLHGMSAFESPLSEILGGDFSDDIEFDAFIEKELAKGYGLEVFPSNGNMGDLCAFDFNTPVVPTPDFNDPLLFPIVDDSQALGYPSFDFDLPAAGSFFAPLSIGDASPYTNSTFTHSANSASPFTTSPDSTTESDTSGHAYACTADGCFKTFKKESQLNDGPRNPEFDKRVRPREHHVNIHNTKTFDESQGFLKPNQGSLIKEVRGRQQVKVI</sequence>
<keyword evidence="3" id="KW-1185">Reference proteome</keyword>
<dbReference type="AlphaFoldDB" id="A0A0G4KTS4"/>
<dbReference type="EMBL" id="CVQH01004446">
    <property type="protein sequence ID" value="CRK13209.1"/>
    <property type="molecule type" value="Genomic_DNA"/>
</dbReference>
<evidence type="ECO:0000313" key="3">
    <source>
        <dbReference type="Proteomes" id="UP000044602"/>
    </source>
</evidence>